<sequence length="157" mass="17048">MKVIIGIDPGLTGAIAILDAFEKNIIQLADMPTMPDNKKRKVSGMGLKKILAQFSPADVEMVYLERVGARPGQGVVSMFSFGRSLGAVEAVVNLLGLPLTYVSPQLWKRPAGLIRADKDASRGKVLDLYPEADVNRKKDSGRADAILIARYGKELRP</sequence>
<evidence type="ECO:0000313" key="1">
    <source>
        <dbReference type="EMBL" id="UYM16218.1"/>
    </source>
</evidence>
<accession>A0ABY6GTW7</accession>
<dbReference type="InterPro" id="IPR012337">
    <property type="entry name" value="RNaseH-like_sf"/>
</dbReference>
<dbReference type="Proteomes" id="UP001163255">
    <property type="component" value="Chromosome"/>
</dbReference>
<dbReference type="InterPro" id="IPR036397">
    <property type="entry name" value="RNaseH_sf"/>
</dbReference>
<keyword evidence="2" id="KW-1185">Reference proteome</keyword>
<organism evidence="1 2">
    <name type="scientific">Endozoicomonas euniceicola</name>
    <dbReference type="NCBI Taxonomy" id="1234143"/>
    <lineage>
        <taxon>Bacteria</taxon>
        <taxon>Pseudomonadati</taxon>
        <taxon>Pseudomonadota</taxon>
        <taxon>Gammaproteobacteria</taxon>
        <taxon>Oceanospirillales</taxon>
        <taxon>Endozoicomonadaceae</taxon>
        <taxon>Endozoicomonas</taxon>
    </lineage>
</organism>
<dbReference type="SUPFAM" id="SSF53098">
    <property type="entry name" value="Ribonuclease H-like"/>
    <property type="match status" value="1"/>
</dbReference>
<dbReference type="PANTHER" id="PTHR36015:SF6">
    <property type="entry name" value="HOLLIDAY JUNCTION RESOLVASE MOC1, CHLOROPLASTIC-RELATED"/>
    <property type="match status" value="1"/>
</dbReference>
<dbReference type="Gene3D" id="3.30.420.10">
    <property type="entry name" value="Ribonuclease H-like superfamily/Ribonuclease H"/>
    <property type="match status" value="1"/>
</dbReference>
<dbReference type="EMBL" id="CP103300">
    <property type="protein sequence ID" value="UYM16218.1"/>
    <property type="molecule type" value="Genomic_DNA"/>
</dbReference>
<proteinExistence type="predicted"/>
<dbReference type="CDD" id="cd22992">
    <property type="entry name" value="MOC1"/>
    <property type="match status" value="1"/>
</dbReference>
<name>A0ABY6GTW7_9GAMM</name>
<dbReference type="RefSeq" id="WP_262598525.1">
    <property type="nucleotide sequence ID" value="NZ_CP103300.1"/>
</dbReference>
<dbReference type="InterPro" id="IPR045290">
    <property type="entry name" value="MOC1-like"/>
</dbReference>
<evidence type="ECO:0000313" key="2">
    <source>
        <dbReference type="Proteomes" id="UP001163255"/>
    </source>
</evidence>
<protein>
    <submittedName>
        <fullName evidence="1">Uncharacterized protein</fullName>
    </submittedName>
</protein>
<dbReference type="PANTHER" id="PTHR36015">
    <property type="entry name" value="HOLLIDAY JUNCTION RESOLVASE MOC1, CHLOROPLASTIC-RELATED"/>
    <property type="match status" value="1"/>
</dbReference>
<gene>
    <name evidence="1" type="ORF">NX720_26050</name>
</gene>
<reference evidence="1" key="1">
    <citation type="submission" date="2022-10" db="EMBL/GenBank/DDBJ databases">
        <title>Completed Genome Sequence of two octocoral isolated bacterium, Endozoicomonas euniceicola EF212T and Endozoicomonas gorgoniicola PS125T.</title>
        <authorList>
            <person name="Chiou Y.-J."/>
            <person name="Chen Y.-H."/>
        </authorList>
    </citation>
    <scope>NUCLEOTIDE SEQUENCE</scope>
    <source>
        <strain evidence="1">EF212</strain>
    </source>
</reference>